<keyword evidence="2" id="KW-1185">Reference proteome</keyword>
<reference evidence="1" key="1">
    <citation type="submission" date="2019-11" db="EMBL/GenBank/DDBJ databases">
        <title>Nori genome reveals adaptations in red seaweeds to the harsh intertidal environment.</title>
        <authorList>
            <person name="Wang D."/>
            <person name="Mao Y."/>
        </authorList>
    </citation>
    <scope>NUCLEOTIDE SEQUENCE</scope>
    <source>
        <tissue evidence="1">Gametophyte</tissue>
    </source>
</reference>
<evidence type="ECO:0000313" key="2">
    <source>
        <dbReference type="Proteomes" id="UP000798662"/>
    </source>
</evidence>
<comment type="caution">
    <text evidence="1">The sequence shown here is derived from an EMBL/GenBank/DDBJ whole genome shotgun (WGS) entry which is preliminary data.</text>
</comment>
<proteinExistence type="predicted"/>
<evidence type="ECO:0000313" key="1">
    <source>
        <dbReference type="EMBL" id="KAK1866250.1"/>
    </source>
</evidence>
<name>A0ACC3C7Q0_PYRYE</name>
<organism evidence="1 2">
    <name type="scientific">Pyropia yezoensis</name>
    <name type="common">Susabi-nori</name>
    <name type="synonym">Porphyra yezoensis</name>
    <dbReference type="NCBI Taxonomy" id="2788"/>
    <lineage>
        <taxon>Eukaryota</taxon>
        <taxon>Rhodophyta</taxon>
        <taxon>Bangiophyceae</taxon>
        <taxon>Bangiales</taxon>
        <taxon>Bangiaceae</taxon>
        <taxon>Pyropia</taxon>
    </lineage>
</organism>
<accession>A0ACC3C7Q0</accession>
<dbReference type="Proteomes" id="UP000798662">
    <property type="component" value="Chromosome 2"/>
</dbReference>
<sequence>MNSGSSSGSGGAWKLKPAAGFTKPSGPVALLILDGVGLGPEEEYNAFHTARTPFLDTLMAGKAPDGSRVLSGRLDASGKSVGLPDMGDMGNSEVGHNAMGAGRVFAQGAKLVNNAFADGSYAKSDVWKWLVEPCMGDGTSTLHLMGLYSDGNVHSHVNHVTQMVECAIEKGVKRIRLHILADGRDVGEKSALDYIGPLEKRLDTLRKAGTDVAVASGGGRMVVTMDRYEADWSIVQRGWTAHVLADTDKLASFPSASQAVQHFYDSDPKMTDQYLPPFVVVDEDGKAKGPIEDGDSVLFWNFRGDRAIEISVAFEAPSGEFPHFDRVRVPDVRYAGMMQYDGDRGLPKRFLVSPPSIDRTVGEYTVRNGLKRFSISETQKYGHVTYFYNGNRSSKFDEDKELYVCIPSYQEREDTRPWMKCAEVTDAAIDAVKAFTPDLMVLNYPNGDMCGHTGSTTAARMGMEAVDLCLARLVPKLLEAGAVVVITADHGNCEGMATLDKKTGKPVPGTQPEGWKPLTSHTMEQVPVLVLGEGVDKLEMNDDARWSTDAPECKGPGIANLGGTVLNLLGFEAPSDFLPSVVKPATSA</sequence>
<dbReference type="EMBL" id="CM020619">
    <property type="protein sequence ID" value="KAK1866250.1"/>
    <property type="molecule type" value="Genomic_DNA"/>
</dbReference>
<protein>
    <submittedName>
        <fullName evidence="1">Uncharacterized protein</fullName>
    </submittedName>
</protein>
<gene>
    <name evidence="1" type="ORF">I4F81_008770</name>
</gene>